<dbReference type="InterPro" id="IPR011727">
    <property type="entry name" value="CHP02117"/>
</dbReference>
<dbReference type="OrthoDB" id="211174at2"/>
<dbReference type="EMBL" id="QXMN01000025">
    <property type="protein sequence ID" value="RIX77348.1"/>
    <property type="molecule type" value="Genomic_DNA"/>
</dbReference>
<dbReference type="PROSITE" id="PS51257">
    <property type="entry name" value="PROKAR_LIPOPROTEIN"/>
    <property type="match status" value="1"/>
</dbReference>
<dbReference type="Pfam" id="PF09601">
    <property type="entry name" value="DUF2459"/>
    <property type="match status" value="1"/>
</dbReference>
<reference evidence="1 2" key="1">
    <citation type="submission" date="2018-09" db="EMBL/GenBank/DDBJ databases">
        <title>Acidovorax cavernicola nov. sp. isolated from Gruta de las Maravillas (Aracena, Spain).</title>
        <authorList>
            <person name="Jurado V."/>
            <person name="Gutierrez-Patricio S."/>
            <person name="Gonzalez-Pimentel J.L."/>
            <person name="Miller A.Z."/>
            <person name="Laiz L."/>
            <person name="Saiz-Jimenez C."/>
        </authorList>
    </citation>
    <scope>NUCLEOTIDE SEQUENCE [LARGE SCALE GENOMIC DNA]</scope>
    <source>
        <strain evidence="1 2">1011MAR4D40.2</strain>
    </source>
</reference>
<dbReference type="AlphaFoldDB" id="A0A9X8D3D9"/>
<name>A0A9X8D3D9_9BURK</name>
<evidence type="ECO:0000313" key="2">
    <source>
        <dbReference type="Proteomes" id="UP000265619"/>
    </source>
</evidence>
<proteinExistence type="predicted"/>
<dbReference type="Proteomes" id="UP000265619">
    <property type="component" value="Unassembled WGS sequence"/>
</dbReference>
<sequence>MIRRWLRRIAFTLLGLLLAIALYVGVACALVFWPANAKPSPEPSAVEAWVLSNGVHTDLVFPVRSATIDWQQLFPLSDFKAPPPDAEFVAIGWGDREFYLHTPTWADLTAARAFGALSGGNRSLLHVTYLQRAQLRRGAYQLSLSQAQYAQLVAHVRATLPSGRATPIAGAHYANDDAFYEAIGSYHLFETCNTWTGRGLRQAGVTVSRWTPFDFNVTWHLQPVLVPPP</sequence>
<dbReference type="RefSeq" id="WP_119555847.1">
    <property type="nucleotide sequence ID" value="NZ_QXMN01000025.1"/>
</dbReference>
<protein>
    <submittedName>
        <fullName evidence="1">TIGR02117 family protein</fullName>
    </submittedName>
</protein>
<organism evidence="1 2">
    <name type="scientific">Acidovorax cavernicola</name>
    <dbReference type="NCBI Taxonomy" id="1675792"/>
    <lineage>
        <taxon>Bacteria</taxon>
        <taxon>Pseudomonadati</taxon>
        <taxon>Pseudomonadota</taxon>
        <taxon>Betaproteobacteria</taxon>
        <taxon>Burkholderiales</taxon>
        <taxon>Comamonadaceae</taxon>
        <taxon>Acidovorax</taxon>
    </lineage>
</organism>
<evidence type="ECO:0000313" key="1">
    <source>
        <dbReference type="EMBL" id="RIX77348.1"/>
    </source>
</evidence>
<gene>
    <name evidence="1" type="ORF">D3H34_19215</name>
</gene>
<comment type="caution">
    <text evidence="1">The sequence shown here is derived from an EMBL/GenBank/DDBJ whole genome shotgun (WGS) entry which is preliminary data.</text>
</comment>
<dbReference type="NCBIfam" id="TIGR02117">
    <property type="entry name" value="chp_urease_rgn"/>
    <property type="match status" value="1"/>
</dbReference>
<accession>A0A9X8D3D9</accession>
<keyword evidence="2" id="KW-1185">Reference proteome</keyword>